<name>A0AAJ1F7Q8_9HYPH</name>
<evidence type="ECO:0000313" key="2">
    <source>
        <dbReference type="EMBL" id="MCO5958192.1"/>
    </source>
</evidence>
<accession>A0AAJ1F7Q8</accession>
<dbReference type="AlphaFoldDB" id="A0AAJ1F7Q8"/>
<feature type="chain" id="PRO_5042472349" description="PepSY domain-containing protein" evidence="1">
    <location>
        <begin position="24"/>
        <end position="85"/>
    </location>
</feature>
<sequence>MTRHLMTIAILSAVFAMPLSASAEEVPADKQTAILAMLKTMQCEVDPANIEADDGGFELDDVFCADGQYDMKLNADLSVADKRKE</sequence>
<reference evidence="2" key="1">
    <citation type="submission" date="2022-06" db="EMBL/GenBank/DDBJ databases">
        <authorList>
            <person name="Sun Q."/>
        </authorList>
    </citation>
    <scope>NUCLEOTIDE SEQUENCE</scope>
    <source>
        <strain evidence="2">S101</strain>
    </source>
</reference>
<organism evidence="2 3">
    <name type="scientific">Ciceribacter sichuanensis</name>
    <dbReference type="NCBI Taxonomy" id="2949647"/>
    <lineage>
        <taxon>Bacteria</taxon>
        <taxon>Pseudomonadati</taxon>
        <taxon>Pseudomonadota</taxon>
        <taxon>Alphaproteobacteria</taxon>
        <taxon>Hyphomicrobiales</taxon>
        <taxon>Rhizobiaceae</taxon>
        <taxon>Ciceribacter</taxon>
    </lineage>
</organism>
<dbReference type="EMBL" id="JAMXLX010000005">
    <property type="protein sequence ID" value="MCO5958192.1"/>
    <property type="molecule type" value="Genomic_DNA"/>
</dbReference>
<gene>
    <name evidence="2" type="ORF">NBH21_15555</name>
</gene>
<feature type="signal peptide" evidence="1">
    <location>
        <begin position="1"/>
        <end position="23"/>
    </location>
</feature>
<comment type="caution">
    <text evidence="2">The sequence shown here is derived from an EMBL/GenBank/DDBJ whole genome shotgun (WGS) entry which is preliminary data.</text>
</comment>
<keyword evidence="1" id="KW-0732">Signal</keyword>
<evidence type="ECO:0000256" key="1">
    <source>
        <dbReference type="SAM" id="SignalP"/>
    </source>
</evidence>
<protein>
    <recommendedName>
        <fullName evidence="4">PepSY domain-containing protein</fullName>
    </recommendedName>
</protein>
<evidence type="ECO:0000313" key="3">
    <source>
        <dbReference type="Proteomes" id="UP001155380"/>
    </source>
</evidence>
<proteinExistence type="predicted"/>
<dbReference type="Proteomes" id="UP001155380">
    <property type="component" value="Unassembled WGS sequence"/>
</dbReference>
<dbReference type="RefSeq" id="WP_250915165.1">
    <property type="nucleotide sequence ID" value="NZ_JAMXLX010000005.1"/>
</dbReference>
<evidence type="ECO:0008006" key="4">
    <source>
        <dbReference type="Google" id="ProtNLM"/>
    </source>
</evidence>